<name>A0A2S9QBY9_9HYPH</name>
<dbReference type="NCBIfam" id="NF008557">
    <property type="entry name" value="PRK11493.1"/>
    <property type="match status" value="1"/>
</dbReference>
<sequence length="281" mass="29570">MTSSPHLVSTAWLAAHLGDENLAIVDGSWHLPATNRNGHAEYLAAHIPGAVFFDIDKIVDASSGLPHMLPSPEVFSAAVGALGISENKHIVVYDGAGLFSAPRVWWTFRIFGASKVSILDGGFPLWQAENRPIETGEPHPVPARFTARFDGSQVKSVGEVQAALAEGSAEIVDARPAERFRGDAPEPRPGVRPGHMPGARNLPYAAVVENGRLASPEAIHNAMKAAGIDTQKPLVTSCGSGVSAAILALAFDAVGKPVQGIYDGSWAEWGARPDLPLAKGD</sequence>
<dbReference type="AlphaFoldDB" id="A0A2S9QBY9"/>
<gene>
    <name evidence="11" type="ORF">C5L14_16370</name>
</gene>
<dbReference type="EC" id="2.8.1.2" evidence="6"/>
<evidence type="ECO:0000256" key="4">
    <source>
        <dbReference type="ARBA" id="ARBA00022737"/>
    </source>
</evidence>
<evidence type="ECO:0000256" key="8">
    <source>
        <dbReference type="ARBA" id="ARBA00078354"/>
    </source>
</evidence>
<comment type="caution">
    <text evidence="11">The sequence shown here is derived from an EMBL/GenBank/DDBJ whole genome shotgun (WGS) entry which is preliminary data.</text>
</comment>
<proteinExistence type="predicted"/>
<evidence type="ECO:0000313" key="11">
    <source>
        <dbReference type="EMBL" id="PRH86863.1"/>
    </source>
</evidence>
<dbReference type="EMBL" id="PUEJ01000005">
    <property type="protein sequence ID" value="PRH86863.1"/>
    <property type="molecule type" value="Genomic_DNA"/>
</dbReference>
<accession>A0A2S9QBY9</accession>
<comment type="subcellular location">
    <subcellularLocation>
        <location evidence="1">Cytoplasm</location>
    </subcellularLocation>
</comment>
<dbReference type="OrthoDB" id="9781034at2"/>
<feature type="domain" description="Rhodanese" evidence="10">
    <location>
        <begin position="165"/>
        <end position="278"/>
    </location>
</feature>
<evidence type="ECO:0000256" key="1">
    <source>
        <dbReference type="ARBA" id="ARBA00004496"/>
    </source>
</evidence>
<evidence type="ECO:0000256" key="2">
    <source>
        <dbReference type="ARBA" id="ARBA00022490"/>
    </source>
</evidence>
<evidence type="ECO:0000256" key="9">
    <source>
        <dbReference type="SAM" id="MobiDB-lite"/>
    </source>
</evidence>
<dbReference type="CDD" id="cd01448">
    <property type="entry name" value="TST_Repeat_1"/>
    <property type="match status" value="1"/>
</dbReference>
<keyword evidence="11" id="KW-0670">Pyruvate</keyword>
<keyword evidence="4" id="KW-0677">Repeat</keyword>
<dbReference type="Pfam" id="PF00581">
    <property type="entry name" value="Rhodanese"/>
    <property type="match status" value="2"/>
</dbReference>
<evidence type="ECO:0000256" key="5">
    <source>
        <dbReference type="ARBA" id="ARBA00051793"/>
    </source>
</evidence>
<feature type="domain" description="Rhodanese" evidence="10">
    <location>
        <begin position="18"/>
        <end position="135"/>
    </location>
</feature>
<evidence type="ECO:0000313" key="12">
    <source>
        <dbReference type="Proteomes" id="UP000237682"/>
    </source>
</evidence>
<dbReference type="InterPro" id="IPR001307">
    <property type="entry name" value="Thiosulphate_STrfase_CS"/>
</dbReference>
<protein>
    <recommendedName>
        <fullName evidence="7">3-mercaptopyruvate sulfurtransferase</fullName>
        <ecNumber evidence="6">2.8.1.2</ecNumber>
    </recommendedName>
    <alternativeName>
        <fullName evidence="8">Rhodanese-like protein</fullName>
    </alternativeName>
</protein>
<dbReference type="InterPro" id="IPR001763">
    <property type="entry name" value="Rhodanese-like_dom"/>
</dbReference>
<dbReference type="RefSeq" id="WP_105863087.1">
    <property type="nucleotide sequence ID" value="NZ_PUEJ01000005.1"/>
</dbReference>
<dbReference type="Gene3D" id="3.40.250.10">
    <property type="entry name" value="Rhodanese-like domain"/>
    <property type="match status" value="2"/>
</dbReference>
<dbReference type="FunFam" id="3.40.250.10:FF:000015">
    <property type="entry name" value="Sulfurtransferase"/>
    <property type="match status" value="1"/>
</dbReference>
<dbReference type="SUPFAM" id="SSF52821">
    <property type="entry name" value="Rhodanese/Cell cycle control phosphatase"/>
    <property type="match status" value="2"/>
</dbReference>
<dbReference type="InterPro" id="IPR036873">
    <property type="entry name" value="Rhodanese-like_dom_sf"/>
</dbReference>
<dbReference type="GO" id="GO:0004792">
    <property type="term" value="F:thiosulfate-cyanide sulfurtransferase activity"/>
    <property type="evidence" value="ECO:0007669"/>
    <property type="project" value="InterPro"/>
</dbReference>
<evidence type="ECO:0000256" key="6">
    <source>
        <dbReference type="ARBA" id="ARBA00066832"/>
    </source>
</evidence>
<dbReference type="Proteomes" id="UP000237682">
    <property type="component" value="Unassembled WGS sequence"/>
</dbReference>
<dbReference type="PROSITE" id="PS00380">
    <property type="entry name" value="RHODANESE_1"/>
    <property type="match status" value="1"/>
</dbReference>
<dbReference type="FunFam" id="3.40.250.10:FF:000001">
    <property type="entry name" value="Sulfurtransferase"/>
    <property type="match status" value="1"/>
</dbReference>
<dbReference type="PANTHER" id="PTHR11364:SF27">
    <property type="entry name" value="SULFURTRANSFERASE"/>
    <property type="match status" value="1"/>
</dbReference>
<reference evidence="11 12" key="1">
    <citation type="submission" date="2018-02" db="EMBL/GenBank/DDBJ databases">
        <title>Whole genome sequencing of endophytic bacterium.</title>
        <authorList>
            <person name="Eedara R."/>
            <person name="Podile A.R."/>
        </authorList>
    </citation>
    <scope>NUCLEOTIDE SEQUENCE [LARGE SCALE GENOMIC DNA]</scope>
    <source>
        <strain evidence="11 12">RP1T</strain>
    </source>
</reference>
<keyword evidence="3 11" id="KW-0808">Transferase</keyword>
<dbReference type="GO" id="GO:0016784">
    <property type="term" value="F:3-mercaptopyruvate sulfurtransferase activity"/>
    <property type="evidence" value="ECO:0007669"/>
    <property type="project" value="UniProtKB-EC"/>
</dbReference>
<organism evidence="11 12">
    <name type="scientific">Labrys okinawensis</name>
    <dbReference type="NCBI Taxonomy" id="346911"/>
    <lineage>
        <taxon>Bacteria</taxon>
        <taxon>Pseudomonadati</taxon>
        <taxon>Pseudomonadota</taxon>
        <taxon>Alphaproteobacteria</taxon>
        <taxon>Hyphomicrobiales</taxon>
        <taxon>Xanthobacteraceae</taxon>
        <taxon>Labrys</taxon>
    </lineage>
</organism>
<keyword evidence="2" id="KW-0963">Cytoplasm</keyword>
<dbReference type="CDD" id="cd01449">
    <property type="entry name" value="TST_Repeat_2"/>
    <property type="match status" value="1"/>
</dbReference>
<comment type="catalytic activity">
    <reaction evidence="5">
        <text>2-oxo-3-sulfanylpropanoate + [thioredoxin]-dithiol = [thioredoxin]-disulfide + hydrogen sulfide + pyruvate + H(+)</text>
        <dbReference type="Rhea" id="RHEA:21740"/>
        <dbReference type="Rhea" id="RHEA-COMP:10698"/>
        <dbReference type="Rhea" id="RHEA-COMP:10700"/>
        <dbReference type="ChEBI" id="CHEBI:15361"/>
        <dbReference type="ChEBI" id="CHEBI:15378"/>
        <dbReference type="ChEBI" id="CHEBI:29919"/>
        <dbReference type="ChEBI" id="CHEBI:29950"/>
        <dbReference type="ChEBI" id="CHEBI:50058"/>
        <dbReference type="ChEBI" id="CHEBI:57678"/>
        <dbReference type="EC" id="2.8.1.2"/>
    </reaction>
    <physiologicalReaction direction="left-to-right" evidence="5">
        <dbReference type="Rhea" id="RHEA:21741"/>
    </physiologicalReaction>
</comment>
<evidence type="ECO:0000256" key="7">
    <source>
        <dbReference type="ARBA" id="ARBA00070833"/>
    </source>
</evidence>
<dbReference type="PROSITE" id="PS50206">
    <property type="entry name" value="RHODANESE_3"/>
    <property type="match status" value="2"/>
</dbReference>
<dbReference type="PANTHER" id="PTHR11364">
    <property type="entry name" value="THIOSULFATE SULFERTANSFERASE"/>
    <property type="match status" value="1"/>
</dbReference>
<feature type="region of interest" description="Disordered" evidence="9">
    <location>
        <begin position="180"/>
        <end position="199"/>
    </location>
</feature>
<evidence type="ECO:0000259" key="10">
    <source>
        <dbReference type="PROSITE" id="PS50206"/>
    </source>
</evidence>
<dbReference type="SMART" id="SM00450">
    <property type="entry name" value="RHOD"/>
    <property type="match status" value="2"/>
</dbReference>
<evidence type="ECO:0000256" key="3">
    <source>
        <dbReference type="ARBA" id="ARBA00022679"/>
    </source>
</evidence>
<dbReference type="GO" id="GO:0005737">
    <property type="term" value="C:cytoplasm"/>
    <property type="evidence" value="ECO:0007669"/>
    <property type="project" value="UniProtKB-SubCell"/>
</dbReference>
<dbReference type="InterPro" id="IPR045078">
    <property type="entry name" value="TST/MPST-like"/>
</dbReference>
<keyword evidence="12" id="KW-1185">Reference proteome</keyword>